<reference evidence="1" key="2">
    <citation type="journal article" date="2023" name="IMA Fungus">
        <title>Comparative genomic study of the Penicillium genus elucidates a diverse pangenome and 15 lateral gene transfer events.</title>
        <authorList>
            <person name="Petersen C."/>
            <person name="Sorensen T."/>
            <person name="Nielsen M.R."/>
            <person name="Sondergaard T.E."/>
            <person name="Sorensen J.L."/>
            <person name="Fitzpatrick D.A."/>
            <person name="Frisvad J.C."/>
            <person name="Nielsen K.L."/>
        </authorList>
    </citation>
    <scope>NUCLEOTIDE SEQUENCE</scope>
    <source>
        <strain evidence="1">IBT 34128</strain>
    </source>
</reference>
<evidence type="ECO:0000313" key="1">
    <source>
        <dbReference type="EMBL" id="KAJ5115056.1"/>
    </source>
</evidence>
<dbReference type="GO" id="GO:0004497">
    <property type="term" value="F:monooxygenase activity"/>
    <property type="evidence" value="ECO:0007669"/>
    <property type="project" value="InterPro"/>
</dbReference>
<dbReference type="SUPFAM" id="SSF48264">
    <property type="entry name" value="Cytochrome P450"/>
    <property type="match status" value="1"/>
</dbReference>
<comment type="caution">
    <text evidence="1">The sequence shown here is derived from an EMBL/GenBank/DDBJ whole genome shotgun (WGS) entry which is preliminary data.</text>
</comment>
<evidence type="ECO:0000313" key="2">
    <source>
        <dbReference type="Proteomes" id="UP001141434"/>
    </source>
</evidence>
<protein>
    <submittedName>
        <fullName evidence="1">Uncharacterized protein</fullName>
    </submittedName>
</protein>
<dbReference type="GO" id="GO:0020037">
    <property type="term" value="F:heme binding"/>
    <property type="evidence" value="ECO:0007669"/>
    <property type="project" value="InterPro"/>
</dbReference>
<dbReference type="GO" id="GO:0016705">
    <property type="term" value="F:oxidoreductase activity, acting on paired donors, with incorporation or reduction of molecular oxygen"/>
    <property type="evidence" value="ECO:0007669"/>
    <property type="project" value="InterPro"/>
</dbReference>
<reference evidence="1" key="1">
    <citation type="submission" date="2022-11" db="EMBL/GenBank/DDBJ databases">
        <authorList>
            <person name="Petersen C."/>
        </authorList>
    </citation>
    <scope>NUCLEOTIDE SEQUENCE</scope>
    <source>
        <strain evidence="1">IBT 34128</strain>
    </source>
</reference>
<dbReference type="Gene3D" id="1.10.630.10">
    <property type="entry name" value="Cytochrome P450"/>
    <property type="match status" value="1"/>
</dbReference>
<dbReference type="GeneID" id="81390566"/>
<keyword evidence="2" id="KW-1185">Reference proteome</keyword>
<dbReference type="InterPro" id="IPR036396">
    <property type="entry name" value="Cyt_P450_sf"/>
</dbReference>
<dbReference type="RefSeq" id="XP_056516248.1">
    <property type="nucleotide sequence ID" value="XM_056651398.1"/>
</dbReference>
<name>A0A9W9GAG1_9EURO</name>
<dbReference type="AlphaFoldDB" id="A0A9W9GAG1"/>
<gene>
    <name evidence="1" type="ORF">NUU61_000815</name>
</gene>
<dbReference type="GO" id="GO:0005506">
    <property type="term" value="F:iron ion binding"/>
    <property type="evidence" value="ECO:0007669"/>
    <property type="project" value="InterPro"/>
</dbReference>
<dbReference type="EMBL" id="JAPMSZ010000001">
    <property type="protein sequence ID" value="KAJ5115056.1"/>
    <property type="molecule type" value="Genomic_DNA"/>
</dbReference>
<proteinExistence type="predicted"/>
<accession>A0A9W9GAG1</accession>
<sequence length="159" mass="18217">MRHCAISRPSFILCAMRHISEEQQIVDSDGSHLLTPPMHIHVEHLNVHYDPAIWGSDAEEFKPSRWIDSSGQLITLRQKARTCPGLLGHDMKMSQVEFVATIATLFQRARCEPLPIAGIEDPDELQQMLRQKLNESIIKMTLQVKDPQEVALRWIRDEA</sequence>
<dbReference type="OrthoDB" id="1470350at2759"/>
<organism evidence="1 2">
    <name type="scientific">Penicillium alfredii</name>
    <dbReference type="NCBI Taxonomy" id="1506179"/>
    <lineage>
        <taxon>Eukaryota</taxon>
        <taxon>Fungi</taxon>
        <taxon>Dikarya</taxon>
        <taxon>Ascomycota</taxon>
        <taxon>Pezizomycotina</taxon>
        <taxon>Eurotiomycetes</taxon>
        <taxon>Eurotiomycetidae</taxon>
        <taxon>Eurotiales</taxon>
        <taxon>Aspergillaceae</taxon>
        <taxon>Penicillium</taxon>
    </lineage>
</organism>
<dbReference type="Proteomes" id="UP001141434">
    <property type="component" value="Unassembled WGS sequence"/>
</dbReference>